<evidence type="ECO:0000256" key="1">
    <source>
        <dbReference type="SAM" id="MobiDB-lite"/>
    </source>
</evidence>
<dbReference type="Proteomes" id="UP001162740">
    <property type="component" value="Chromosome"/>
</dbReference>
<evidence type="ECO:0000313" key="4">
    <source>
        <dbReference type="Proteomes" id="UP001162740"/>
    </source>
</evidence>
<evidence type="ECO:0000313" key="3">
    <source>
        <dbReference type="EMBL" id="UZF47297.1"/>
    </source>
</evidence>
<organism evidence="3 4">
    <name type="scientific">Rhodococcus rhodochrous</name>
    <dbReference type="NCBI Taxonomy" id="1829"/>
    <lineage>
        <taxon>Bacteria</taxon>
        <taxon>Bacillati</taxon>
        <taxon>Actinomycetota</taxon>
        <taxon>Actinomycetes</taxon>
        <taxon>Mycobacteriales</taxon>
        <taxon>Nocardiaceae</taxon>
        <taxon>Rhodococcus</taxon>
    </lineage>
</organism>
<feature type="transmembrane region" description="Helical" evidence="2">
    <location>
        <begin position="51"/>
        <end position="71"/>
    </location>
</feature>
<feature type="region of interest" description="Disordered" evidence="1">
    <location>
        <begin position="208"/>
        <end position="230"/>
    </location>
</feature>
<keyword evidence="2" id="KW-1133">Transmembrane helix</keyword>
<sequence length="230" mass="23876">MKKEDSVMSNTGPSNTGFTEQDQATSTSTSTSTSTATEAGSRGPWWSSVRALAVVTVLAVVAAVTFGVLWATDDSSEQLQALQSRLDTEAEAEAVASDYALSVSEVDFRDLDAWRAALTDGVSEQLAPKLEGAVDVVAPWLTQMEYTADARLLAAEVASNDGDTFVVQVFVDMISTSKQTPDGVAATATYTVTMDRASDWTITDVGGVGTGLPGGTGEPEPAPAPADGGR</sequence>
<feature type="compositionally biased region" description="Polar residues" evidence="1">
    <location>
        <begin position="7"/>
        <end position="23"/>
    </location>
</feature>
<evidence type="ECO:0008006" key="5">
    <source>
        <dbReference type="Google" id="ProtNLM"/>
    </source>
</evidence>
<gene>
    <name evidence="3" type="ORF">KUM34_011915</name>
</gene>
<reference evidence="3 4" key="1">
    <citation type="journal article" date="2021" name="Front. Microbiol.">
        <title>Bacterial Transformation of Aromatic Monomers in Softwood Black Liquor.</title>
        <authorList>
            <person name="Navas L.E."/>
            <person name="Dexter G."/>
            <person name="Liu J."/>
            <person name="Levy-Booth D."/>
            <person name="Cho M."/>
            <person name="Jang S.K."/>
            <person name="Mansfield S.D."/>
            <person name="Renneckar S."/>
            <person name="Mohn W.W."/>
            <person name="Eltis L.D."/>
        </authorList>
    </citation>
    <scope>NUCLEOTIDE SEQUENCE [LARGE SCALE GENOMIC DNA]</scope>
    <source>
        <strain evidence="3 4">GD02</strain>
    </source>
</reference>
<dbReference type="EMBL" id="CP083974">
    <property type="protein sequence ID" value="UZF47297.1"/>
    <property type="molecule type" value="Genomic_DNA"/>
</dbReference>
<feature type="compositionally biased region" description="Gly residues" evidence="1">
    <location>
        <begin position="208"/>
        <end position="217"/>
    </location>
</feature>
<feature type="region of interest" description="Disordered" evidence="1">
    <location>
        <begin position="1"/>
        <end position="42"/>
    </location>
</feature>
<proteinExistence type="predicted"/>
<protein>
    <recommendedName>
        <fullName evidence="5">Mce-associated membrane protein</fullName>
    </recommendedName>
</protein>
<accession>A0AA46X0B5</accession>
<keyword evidence="2" id="KW-0472">Membrane</keyword>
<feature type="compositionally biased region" description="Low complexity" evidence="1">
    <location>
        <begin position="24"/>
        <end position="37"/>
    </location>
</feature>
<keyword evidence="2" id="KW-0812">Transmembrane</keyword>
<name>A0AA46X0B5_RHORH</name>
<evidence type="ECO:0000256" key="2">
    <source>
        <dbReference type="SAM" id="Phobius"/>
    </source>
</evidence>
<dbReference type="AlphaFoldDB" id="A0AA46X0B5"/>
<dbReference type="RefSeq" id="WP_059381419.1">
    <property type="nucleotide sequence ID" value="NZ_CP083974.1"/>
</dbReference>